<proteinExistence type="predicted"/>
<dbReference type="AlphaFoldDB" id="A0A2G1QHZ3"/>
<evidence type="ECO:0000313" key="1">
    <source>
        <dbReference type="EMBL" id="PHP65136.1"/>
    </source>
</evidence>
<reference evidence="1 2" key="1">
    <citation type="submission" date="2017-10" db="EMBL/GenBank/DDBJ databases">
        <title>Sedimentibacterium mangrovi gen. nov., sp. nov., a novel member of family Phyllobacteriacea isolated from mangrove sediment.</title>
        <authorList>
            <person name="Liao H."/>
            <person name="Tian Y."/>
        </authorList>
    </citation>
    <scope>NUCLEOTIDE SEQUENCE [LARGE SCALE GENOMIC DNA]</scope>
    <source>
        <strain evidence="1 2">X9-2-2</strain>
    </source>
</reference>
<organism evidence="1 2">
    <name type="scientific">Zhengella mangrovi</name>
    <dbReference type="NCBI Taxonomy" id="1982044"/>
    <lineage>
        <taxon>Bacteria</taxon>
        <taxon>Pseudomonadati</taxon>
        <taxon>Pseudomonadota</taxon>
        <taxon>Alphaproteobacteria</taxon>
        <taxon>Hyphomicrobiales</taxon>
        <taxon>Notoacmeibacteraceae</taxon>
        <taxon>Zhengella</taxon>
    </lineage>
</organism>
<sequence length="66" mass="7286">MIGELDRQIGDVWRQLLAARPEAKGELRQLVEFFLTILAPNAQDSDVEADAMATILALFDDLAGNE</sequence>
<comment type="caution">
    <text evidence="1">The sequence shown here is derived from an EMBL/GenBank/DDBJ whole genome shotgun (WGS) entry which is preliminary data.</text>
</comment>
<keyword evidence="2" id="KW-1185">Reference proteome</keyword>
<name>A0A2G1QHZ3_9HYPH</name>
<dbReference type="EMBL" id="PDVP01000018">
    <property type="protein sequence ID" value="PHP65136.1"/>
    <property type="molecule type" value="Genomic_DNA"/>
</dbReference>
<protein>
    <submittedName>
        <fullName evidence="1">Uncharacterized protein</fullName>
    </submittedName>
</protein>
<accession>A0A2G1QHZ3</accession>
<evidence type="ECO:0000313" key="2">
    <source>
        <dbReference type="Proteomes" id="UP000221168"/>
    </source>
</evidence>
<dbReference type="Proteomes" id="UP000221168">
    <property type="component" value="Unassembled WGS sequence"/>
</dbReference>
<gene>
    <name evidence="1" type="ORF">CSC94_20675</name>
</gene>